<dbReference type="EMBL" id="JACEQY010000017">
    <property type="protein sequence ID" value="MBA4863100.1"/>
    <property type="molecule type" value="Genomic_DNA"/>
</dbReference>
<evidence type="ECO:0000313" key="8">
    <source>
        <dbReference type="Proteomes" id="UP000586976"/>
    </source>
</evidence>
<evidence type="ECO:0000256" key="4">
    <source>
        <dbReference type="ARBA" id="ARBA00022989"/>
    </source>
</evidence>
<evidence type="ECO:0000256" key="1">
    <source>
        <dbReference type="ARBA" id="ARBA00004651"/>
    </source>
</evidence>
<feature type="transmembrane region" description="Helical" evidence="6">
    <location>
        <begin position="70"/>
        <end position="93"/>
    </location>
</feature>
<accession>A0A7W2HGL1</accession>
<dbReference type="GO" id="GO:0022857">
    <property type="term" value="F:transmembrane transporter activity"/>
    <property type="evidence" value="ECO:0007669"/>
    <property type="project" value="InterPro"/>
</dbReference>
<sequence>MSAASLTSGDEIARRFLARLRPGPGGWIAAGLTVVLVAVAAGASALLLLLTGGSPSASAAAIWTGSLADATGWTTTLLNTAPLLLVAVGACICASAGTFNIGQEGQVLIGGLAGAWVGLRLAVPGPMLVVVVLIAAAVGGGAWAALSALMLRFRGVNVPVSTLLMTFLAIQLVTFAVSTPWLQESAQGSSGIADAASNPLPANARLAGFGQYPSVQLNAGLFIALVAAVGVALVLTRSRWGFRVRMLGLNPLTAQHTGVRVAALGGFTLALSGAFAGLAGGLLLVSPVGTNRLQAGLSDNFGWDGLLVALVARNRPLVAIPVSLVFAVLRAGGDFLSATGVPYYLVDVVKALLVLAFVAPPVLVDLFRRRRGATPQAAPAVSVVPTKVKASV</sequence>
<keyword evidence="5 6" id="KW-0472">Membrane</keyword>
<reference evidence="7 8" key="1">
    <citation type="submission" date="2020-07" db="EMBL/GenBank/DDBJ databases">
        <title>Streptomyces isolated from Indian soil.</title>
        <authorList>
            <person name="Mandal S."/>
            <person name="Maiti P.K."/>
        </authorList>
    </citation>
    <scope>NUCLEOTIDE SEQUENCE [LARGE SCALE GENOMIC DNA]</scope>
    <source>
        <strain evidence="7 8">PSKA54</strain>
    </source>
</reference>
<name>A0A7W2HGL1_9ACTN</name>
<keyword evidence="4 6" id="KW-1133">Transmembrane helix</keyword>
<evidence type="ECO:0000256" key="2">
    <source>
        <dbReference type="ARBA" id="ARBA00022475"/>
    </source>
</evidence>
<dbReference type="PANTHER" id="PTHR47089">
    <property type="entry name" value="ABC TRANSPORTER, PERMEASE PROTEIN"/>
    <property type="match status" value="1"/>
</dbReference>
<evidence type="ECO:0000313" key="7">
    <source>
        <dbReference type="EMBL" id="MBA4863100.1"/>
    </source>
</evidence>
<comment type="caution">
    <text evidence="7">The sequence shown here is derived from an EMBL/GenBank/DDBJ whole genome shotgun (WGS) entry which is preliminary data.</text>
</comment>
<feature type="transmembrane region" description="Helical" evidence="6">
    <location>
        <begin position="163"/>
        <end position="182"/>
    </location>
</feature>
<evidence type="ECO:0000256" key="3">
    <source>
        <dbReference type="ARBA" id="ARBA00022692"/>
    </source>
</evidence>
<keyword evidence="3 6" id="KW-0812">Transmembrane</keyword>
<feature type="transmembrane region" description="Helical" evidence="6">
    <location>
        <begin position="261"/>
        <end position="285"/>
    </location>
</feature>
<dbReference type="Proteomes" id="UP000586976">
    <property type="component" value="Unassembled WGS sequence"/>
</dbReference>
<evidence type="ECO:0000256" key="6">
    <source>
        <dbReference type="SAM" id="Phobius"/>
    </source>
</evidence>
<dbReference type="RefSeq" id="WP_181864845.1">
    <property type="nucleotide sequence ID" value="NZ_JACEQY010000017.1"/>
</dbReference>
<dbReference type="AlphaFoldDB" id="A0A7W2HGL1"/>
<evidence type="ECO:0000256" key="5">
    <source>
        <dbReference type="ARBA" id="ARBA00023136"/>
    </source>
</evidence>
<dbReference type="CDD" id="cd06580">
    <property type="entry name" value="TM_PBP1_transp_TpRbsC_like"/>
    <property type="match status" value="1"/>
</dbReference>
<protein>
    <submittedName>
        <fullName evidence="7">ABC transporter permease</fullName>
    </submittedName>
</protein>
<comment type="subcellular location">
    <subcellularLocation>
        <location evidence="1">Cell membrane</location>
        <topology evidence="1">Multi-pass membrane protein</topology>
    </subcellularLocation>
</comment>
<keyword evidence="8" id="KW-1185">Reference proteome</keyword>
<dbReference type="GO" id="GO:0005886">
    <property type="term" value="C:plasma membrane"/>
    <property type="evidence" value="ECO:0007669"/>
    <property type="project" value="UniProtKB-SubCell"/>
</dbReference>
<dbReference type="Pfam" id="PF02653">
    <property type="entry name" value="BPD_transp_2"/>
    <property type="match status" value="1"/>
</dbReference>
<proteinExistence type="predicted"/>
<gene>
    <name evidence="7" type="ORF">H1V43_17270</name>
</gene>
<organism evidence="7 8">
    <name type="scientific">Streptomyces himalayensis subsp. aureolus</name>
    <dbReference type="NCBI Taxonomy" id="2758039"/>
    <lineage>
        <taxon>Bacteria</taxon>
        <taxon>Bacillati</taxon>
        <taxon>Actinomycetota</taxon>
        <taxon>Actinomycetes</taxon>
        <taxon>Kitasatosporales</taxon>
        <taxon>Streptomycetaceae</taxon>
        <taxon>Streptomyces</taxon>
        <taxon>Streptomyces himalayensis</taxon>
    </lineage>
</organism>
<keyword evidence="2" id="KW-1003">Cell membrane</keyword>
<dbReference type="PANTHER" id="PTHR47089:SF1">
    <property type="entry name" value="GUANOSINE ABC TRANSPORTER PERMEASE PROTEIN NUPP"/>
    <property type="match status" value="1"/>
</dbReference>
<feature type="transmembrane region" description="Helical" evidence="6">
    <location>
        <begin position="129"/>
        <end position="151"/>
    </location>
</feature>
<feature type="transmembrane region" description="Helical" evidence="6">
    <location>
        <begin position="25"/>
        <end position="50"/>
    </location>
</feature>
<feature type="transmembrane region" description="Helical" evidence="6">
    <location>
        <begin position="341"/>
        <end position="363"/>
    </location>
</feature>
<feature type="transmembrane region" description="Helical" evidence="6">
    <location>
        <begin position="219"/>
        <end position="240"/>
    </location>
</feature>
<dbReference type="InterPro" id="IPR001851">
    <property type="entry name" value="ABC_transp_permease"/>
</dbReference>